<accession>A0A7X6KU86</accession>
<sequence>MISRVRGLRDREEARPCVDRQGAISELHGVAQVNAVHARLGLGAKANGGFGAAGGQNLLRAVDVAPRVLEMSGAVLMHTVRAVAQAREQSVALERAERAHAQTRAELEKSWQWSAQQAEGLRLLADAGGALMTEIARTIPDSGGVRWDDLEETTRGCLVQALELAGVAQAVEALPIWPTEELRDATATDGELPAAEPEGHVAVHCAEERVVESWVEPVLQRARNLAARA</sequence>
<keyword evidence="2" id="KW-1185">Reference proteome</keyword>
<evidence type="ECO:0000313" key="1">
    <source>
        <dbReference type="EMBL" id="NKY22407.1"/>
    </source>
</evidence>
<comment type="caution">
    <text evidence="1">The sequence shown here is derived from an EMBL/GenBank/DDBJ whole genome shotgun (WGS) entry which is preliminary data.</text>
</comment>
<dbReference type="Proteomes" id="UP000581206">
    <property type="component" value="Unassembled WGS sequence"/>
</dbReference>
<dbReference type="RefSeq" id="WP_168629546.1">
    <property type="nucleotide sequence ID" value="NZ_BONL01000039.1"/>
</dbReference>
<organism evidence="1 2">
    <name type="scientific">Cellulomonas denverensis</name>
    <dbReference type="NCBI Taxonomy" id="264297"/>
    <lineage>
        <taxon>Bacteria</taxon>
        <taxon>Bacillati</taxon>
        <taxon>Actinomycetota</taxon>
        <taxon>Actinomycetes</taxon>
        <taxon>Micrococcales</taxon>
        <taxon>Cellulomonadaceae</taxon>
        <taxon>Cellulomonas</taxon>
    </lineage>
</organism>
<evidence type="ECO:0000313" key="2">
    <source>
        <dbReference type="Proteomes" id="UP000581206"/>
    </source>
</evidence>
<protein>
    <submittedName>
        <fullName evidence="1">Uncharacterized protein</fullName>
    </submittedName>
</protein>
<dbReference type="EMBL" id="JAAXOX010000003">
    <property type="protein sequence ID" value="NKY22407.1"/>
    <property type="molecule type" value="Genomic_DNA"/>
</dbReference>
<proteinExistence type="predicted"/>
<dbReference type="AlphaFoldDB" id="A0A7X6KU86"/>
<name>A0A7X6KU86_9CELL</name>
<reference evidence="1 2" key="1">
    <citation type="submission" date="2020-04" db="EMBL/GenBank/DDBJ databases">
        <title>MicrobeNet Type strains.</title>
        <authorList>
            <person name="Nicholson A.C."/>
        </authorList>
    </citation>
    <scope>NUCLEOTIDE SEQUENCE [LARGE SCALE GENOMIC DNA]</scope>
    <source>
        <strain evidence="1 2">ATCC BAA-788</strain>
    </source>
</reference>
<gene>
    <name evidence="1" type="ORF">HGA03_06970</name>
</gene>